<evidence type="ECO:0000313" key="3">
    <source>
        <dbReference type="Proteomes" id="UP001341840"/>
    </source>
</evidence>
<gene>
    <name evidence="2" type="ORF">PIB30_095745</name>
</gene>
<dbReference type="EMBL" id="JASCZI010153245">
    <property type="protein sequence ID" value="MED6177197.1"/>
    <property type="molecule type" value="Genomic_DNA"/>
</dbReference>
<protein>
    <submittedName>
        <fullName evidence="2">Uncharacterized protein</fullName>
    </submittedName>
</protein>
<accession>A0ABU6VUY8</accession>
<comment type="caution">
    <text evidence="2">The sequence shown here is derived from an EMBL/GenBank/DDBJ whole genome shotgun (WGS) entry which is preliminary data.</text>
</comment>
<dbReference type="Proteomes" id="UP001341840">
    <property type="component" value="Unassembled WGS sequence"/>
</dbReference>
<reference evidence="2 3" key="1">
    <citation type="journal article" date="2023" name="Plants (Basel)">
        <title>Bridging the Gap: Combining Genomics and Transcriptomics Approaches to Understand Stylosanthes scabra, an Orphan Legume from the Brazilian Caatinga.</title>
        <authorList>
            <person name="Ferreira-Neto J.R.C."/>
            <person name="da Silva M.D."/>
            <person name="Binneck E."/>
            <person name="de Melo N.F."/>
            <person name="da Silva R.H."/>
            <person name="de Melo A.L.T.M."/>
            <person name="Pandolfi V."/>
            <person name="Bustamante F.O."/>
            <person name="Brasileiro-Vidal A.C."/>
            <person name="Benko-Iseppon A.M."/>
        </authorList>
    </citation>
    <scope>NUCLEOTIDE SEQUENCE [LARGE SCALE GENOMIC DNA]</scope>
    <source>
        <tissue evidence="2">Leaves</tissue>
    </source>
</reference>
<evidence type="ECO:0000313" key="2">
    <source>
        <dbReference type="EMBL" id="MED6177197.1"/>
    </source>
</evidence>
<evidence type="ECO:0000256" key="1">
    <source>
        <dbReference type="SAM" id="MobiDB-lite"/>
    </source>
</evidence>
<feature type="region of interest" description="Disordered" evidence="1">
    <location>
        <begin position="1"/>
        <end position="49"/>
    </location>
</feature>
<proteinExistence type="predicted"/>
<feature type="non-terminal residue" evidence="2">
    <location>
        <position position="1"/>
    </location>
</feature>
<sequence>SFASQDESQEGTSSIKREGEAHHTTNTKVPENSRIPPSPPQNSPKSMLKPSKLLVLALAADALNPHMKAVENT</sequence>
<keyword evidence="3" id="KW-1185">Reference proteome</keyword>
<organism evidence="2 3">
    <name type="scientific">Stylosanthes scabra</name>
    <dbReference type="NCBI Taxonomy" id="79078"/>
    <lineage>
        <taxon>Eukaryota</taxon>
        <taxon>Viridiplantae</taxon>
        <taxon>Streptophyta</taxon>
        <taxon>Embryophyta</taxon>
        <taxon>Tracheophyta</taxon>
        <taxon>Spermatophyta</taxon>
        <taxon>Magnoliopsida</taxon>
        <taxon>eudicotyledons</taxon>
        <taxon>Gunneridae</taxon>
        <taxon>Pentapetalae</taxon>
        <taxon>rosids</taxon>
        <taxon>fabids</taxon>
        <taxon>Fabales</taxon>
        <taxon>Fabaceae</taxon>
        <taxon>Papilionoideae</taxon>
        <taxon>50 kb inversion clade</taxon>
        <taxon>dalbergioids sensu lato</taxon>
        <taxon>Dalbergieae</taxon>
        <taxon>Pterocarpus clade</taxon>
        <taxon>Stylosanthes</taxon>
    </lineage>
</organism>
<name>A0ABU6VUY8_9FABA</name>
<feature type="compositionally biased region" description="Polar residues" evidence="1">
    <location>
        <begin position="1"/>
        <end position="14"/>
    </location>
</feature>